<keyword evidence="10" id="KW-1185">Reference proteome</keyword>
<evidence type="ECO:0000256" key="4">
    <source>
        <dbReference type="ARBA" id="ARBA00022728"/>
    </source>
</evidence>
<evidence type="ECO:0000256" key="5">
    <source>
        <dbReference type="ARBA" id="ARBA00023187"/>
    </source>
</evidence>
<dbReference type="GO" id="GO:0000398">
    <property type="term" value="P:mRNA splicing, via spliceosome"/>
    <property type="evidence" value="ECO:0007669"/>
    <property type="project" value="UniProtKB-UniRule"/>
</dbReference>
<evidence type="ECO:0000313" key="9">
    <source>
        <dbReference type="EMBL" id="KAL1213158.1"/>
    </source>
</evidence>
<dbReference type="PANTHER" id="PTHR12942:SF2">
    <property type="entry name" value="PRE-MRNA-SPLICING FACTOR SLU7"/>
    <property type="match status" value="1"/>
</dbReference>
<comment type="caution">
    <text evidence="9">The sequence shown here is derived from an EMBL/GenBank/DDBJ whole genome shotgun (WGS) entry which is preliminary data.</text>
</comment>
<sequence>MELLLGQSETQVEYDRAGTIIKGQEVILPKRKHEDVHVNNHTSVWGLWWKDHQWAYKCCQQTIRNTYCTGSAGIEAAEAALDFIMKTY</sequence>
<evidence type="ECO:0000256" key="2">
    <source>
        <dbReference type="ARBA" id="ARBA00007203"/>
    </source>
</evidence>
<keyword evidence="4 7" id="KW-0747">Spliceosome</keyword>
<dbReference type="GO" id="GO:0005681">
    <property type="term" value="C:spliceosomal complex"/>
    <property type="evidence" value="ECO:0007669"/>
    <property type="project" value="UniProtKB-UniRule"/>
</dbReference>
<keyword evidence="6 7" id="KW-0539">Nucleus</keyword>
<evidence type="ECO:0000256" key="1">
    <source>
        <dbReference type="ARBA" id="ARBA00004123"/>
    </source>
</evidence>
<evidence type="ECO:0000256" key="7">
    <source>
        <dbReference type="RuleBase" id="RU367071"/>
    </source>
</evidence>
<dbReference type="AlphaFoldDB" id="A0ABD1B3V5"/>
<evidence type="ECO:0000259" key="8">
    <source>
        <dbReference type="Pfam" id="PF11708"/>
    </source>
</evidence>
<dbReference type="EMBL" id="JBANAX010000350">
    <property type="protein sequence ID" value="KAL1213158.1"/>
    <property type="molecule type" value="Genomic_DNA"/>
</dbReference>
<proteinExistence type="inferred from homology"/>
<keyword evidence="3 7" id="KW-0507">mRNA processing</keyword>
<dbReference type="GO" id="GO:0030628">
    <property type="term" value="F:pre-mRNA 3'-splice site binding"/>
    <property type="evidence" value="ECO:0007669"/>
    <property type="project" value="UniProtKB-UniRule"/>
</dbReference>
<evidence type="ECO:0000256" key="3">
    <source>
        <dbReference type="ARBA" id="ARBA00022664"/>
    </source>
</evidence>
<comment type="function">
    <text evidence="7">Involved in pre-mRNA splicing.</text>
</comment>
<dbReference type="Pfam" id="PF11708">
    <property type="entry name" value="Slu7"/>
    <property type="match status" value="1"/>
</dbReference>
<dbReference type="PANTHER" id="PTHR12942">
    <property type="entry name" value="STEP II SPLICING FACTOR SLU7"/>
    <property type="match status" value="1"/>
</dbReference>
<protein>
    <recommendedName>
        <fullName evidence="7">Pre-mRNA-splicing factor SLU7</fullName>
    </recommendedName>
</protein>
<evidence type="ECO:0000313" key="10">
    <source>
        <dbReference type="Proteomes" id="UP001558713"/>
    </source>
</evidence>
<accession>A0ABD1B3V5</accession>
<comment type="similarity">
    <text evidence="2 7">Belongs to the SLU7 family.</text>
</comment>
<dbReference type="Proteomes" id="UP001558713">
    <property type="component" value="Unassembled WGS sequence"/>
</dbReference>
<gene>
    <name evidence="9" type="ORF">V5N11_002912</name>
</gene>
<organism evidence="9 10">
    <name type="scientific">Cardamine amara subsp. amara</name>
    <dbReference type="NCBI Taxonomy" id="228776"/>
    <lineage>
        <taxon>Eukaryota</taxon>
        <taxon>Viridiplantae</taxon>
        <taxon>Streptophyta</taxon>
        <taxon>Embryophyta</taxon>
        <taxon>Tracheophyta</taxon>
        <taxon>Spermatophyta</taxon>
        <taxon>Magnoliopsida</taxon>
        <taxon>eudicotyledons</taxon>
        <taxon>Gunneridae</taxon>
        <taxon>Pentapetalae</taxon>
        <taxon>rosids</taxon>
        <taxon>malvids</taxon>
        <taxon>Brassicales</taxon>
        <taxon>Brassicaceae</taxon>
        <taxon>Cardamineae</taxon>
        <taxon>Cardamine</taxon>
    </lineage>
</organism>
<comment type="subunit">
    <text evidence="7">Associated with the spliceosome.</text>
</comment>
<reference evidence="9 10" key="1">
    <citation type="submission" date="2024-04" db="EMBL/GenBank/DDBJ databases">
        <title>Genome assembly C_amara_ONT_v2.</title>
        <authorList>
            <person name="Yant L."/>
            <person name="Moore C."/>
            <person name="Slenker M."/>
        </authorList>
    </citation>
    <scope>NUCLEOTIDE SEQUENCE [LARGE SCALE GENOMIC DNA]</scope>
    <source>
        <tissue evidence="9">Leaf</tissue>
    </source>
</reference>
<dbReference type="InterPro" id="IPR021715">
    <property type="entry name" value="Slu7_dom"/>
</dbReference>
<evidence type="ECO:0000256" key="6">
    <source>
        <dbReference type="ARBA" id="ARBA00023242"/>
    </source>
</evidence>
<comment type="subcellular location">
    <subcellularLocation>
        <location evidence="1 7">Nucleus</location>
    </subcellularLocation>
</comment>
<dbReference type="InterPro" id="IPR039974">
    <property type="entry name" value="Splicing_factor_SLU7"/>
</dbReference>
<name>A0ABD1B3V5_CARAN</name>
<keyword evidence="5 7" id="KW-0508">mRNA splicing</keyword>
<feature type="domain" description="Pre-mRNA-splicing factor SLU7" evidence="8">
    <location>
        <begin position="2"/>
        <end position="46"/>
    </location>
</feature>